<protein>
    <submittedName>
        <fullName evidence="1">Uncharacterized protein</fullName>
    </submittedName>
</protein>
<organism evidence="1">
    <name type="scientific">bioreactor metagenome</name>
    <dbReference type="NCBI Taxonomy" id="1076179"/>
    <lineage>
        <taxon>unclassified sequences</taxon>
        <taxon>metagenomes</taxon>
        <taxon>ecological metagenomes</taxon>
    </lineage>
</organism>
<proteinExistence type="predicted"/>
<evidence type="ECO:0000313" key="1">
    <source>
        <dbReference type="EMBL" id="MPN62829.1"/>
    </source>
</evidence>
<dbReference type="EMBL" id="VSSQ01141421">
    <property type="protein sequence ID" value="MPN62829.1"/>
    <property type="molecule type" value="Genomic_DNA"/>
</dbReference>
<dbReference type="AlphaFoldDB" id="A0A645JJE7"/>
<comment type="caution">
    <text evidence="1">The sequence shown here is derived from an EMBL/GenBank/DDBJ whole genome shotgun (WGS) entry which is preliminary data.</text>
</comment>
<sequence>MIIRQVKEKQWECLCRQIITRGRTAPLSLQYDMEIICNGVDYILKVQPVKKRKIAVLQAMGVYPDGGRTGGKDYRLIEDNSILSALLEIMIYQSAEKQGV</sequence>
<accession>A0A645JJE7</accession>
<reference evidence="1" key="1">
    <citation type="submission" date="2019-08" db="EMBL/GenBank/DDBJ databases">
        <authorList>
            <person name="Kucharzyk K."/>
            <person name="Murdoch R.W."/>
            <person name="Higgins S."/>
            <person name="Loffler F."/>
        </authorList>
    </citation>
    <scope>NUCLEOTIDE SEQUENCE</scope>
</reference>
<name>A0A645JJE7_9ZZZZ</name>
<gene>
    <name evidence="1" type="ORF">SDC9_210582</name>
</gene>